<proteinExistence type="predicted"/>
<dbReference type="InterPro" id="IPR025533">
    <property type="entry name" value="DUF4419"/>
</dbReference>
<organism evidence="1">
    <name type="scientific">Nymphaea colorata</name>
    <name type="common">pocket water lily</name>
    <dbReference type="NCBI Taxonomy" id="210225"/>
    <lineage>
        <taxon>Eukaryota</taxon>
        <taxon>Viridiplantae</taxon>
        <taxon>Streptophyta</taxon>
        <taxon>Embryophyta</taxon>
        <taxon>Tracheophyta</taxon>
        <taxon>Spermatophyta</taxon>
        <taxon>Magnoliopsida</taxon>
        <taxon>Nymphaeales</taxon>
        <taxon>Nymphaeaceae</taxon>
        <taxon>Nymphaea</taxon>
    </lineage>
</organism>
<dbReference type="EMBL" id="LR722164">
    <property type="protein sequence ID" value="VVW88783.1"/>
    <property type="molecule type" value="Genomic_DNA"/>
</dbReference>
<gene>
    <name evidence="1" type="ORF">NYM_LOCUS30191</name>
</gene>
<name>A0A5K1HLI3_9MAGN</name>
<dbReference type="Pfam" id="PF14388">
    <property type="entry name" value="DUF4419"/>
    <property type="match status" value="1"/>
</dbReference>
<sequence length="89" mass="10286">MWMANENYVGKVSYILEKFVETYEEKVDLDFWNKIVNSERGRLGSGSTTKYSGWLIHFFGLDGSVDEVKLEGLGFDIEIDNKITNIKKQ</sequence>
<evidence type="ECO:0000313" key="1">
    <source>
        <dbReference type="EMBL" id="VVW88783.1"/>
    </source>
</evidence>
<protein>
    <submittedName>
        <fullName evidence="1">Uncharacterized protein</fullName>
    </submittedName>
</protein>
<dbReference type="AlphaFoldDB" id="A0A5K1HLI3"/>
<reference evidence="1" key="1">
    <citation type="submission" date="2019-09" db="EMBL/GenBank/DDBJ databases">
        <authorList>
            <person name="Zhang L."/>
        </authorList>
    </citation>
    <scope>NUCLEOTIDE SEQUENCE</scope>
</reference>
<accession>A0A5K1HLI3</accession>